<feature type="transmembrane region" description="Helical" evidence="8">
    <location>
        <begin position="71"/>
        <end position="88"/>
    </location>
</feature>
<keyword evidence="6 8" id="KW-1133">Transmembrane helix</keyword>
<dbReference type="InterPro" id="IPR019127">
    <property type="entry name" value="Exosortase"/>
</dbReference>
<evidence type="ECO:0000256" key="5">
    <source>
        <dbReference type="ARBA" id="ARBA00022801"/>
    </source>
</evidence>
<dbReference type="GO" id="GO:0005886">
    <property type="term" value="C:plasma membrane"/>
    <property type="evidence" value="ECO:0007669"/>
    <property type="project" value="UniProtKB-SubCell"/>
</dbReference>
<evidence type="ECO:0000256" key="4">
    <source>
        <dbReference type="ARBA" id="ARBA00022692"/>
    </source>
</evidence>
<keyword evidence="3" id="KW-0645">Protease</keyword>
<feature type="transmembrane region" description="Helical" evidence="8">
    <location>
        <begin position="297"/>
        <end position="316"/>
    </location>
</feature>
<keyword evidence="11" id="KW-1185">Reference proteome</keyword>
<evidence type="ECO:0000256" key="8">
    <source>
        <dbReference type="SAM" id="Phobius"/>
    </source>
</evidence>
<dbReference type="InterPro" id="IPR013426">
    <property type="entry name" value="EpsH-like"/>
</dbReference>
<gene>
    <name evidence="10" type="ORF">sS8_0440</name>
</gene>
<reference evidence="10 11" key="1">
    <citation type="submission" date="2016-12" db="EMBL/GenBank/DDBJ databases">
        <title>Genome sequencing of Methylocaldum marinum.</title>
        <authorList>
            <person name="Takeuchi M."/>
            <person name="Kamagata Y."/>
            <person name="Hiraoka S."/>
            <person name="Oshima K."/>
            <person name="Hattori M."/>
            <person name="Iwasaki W."/>
        </authorList>
    </citation>
    <scope>NUCLEOTIDE SEQUENCE [LARGE SCALE GENOMIC DNA]</scope>
    <source>
        <strain evidence="10 11">S8</strain>
    </source>
</reference>
<evidence type="ECO:0000313" key="10">
    <source>
        <dbReference type="EMBL" id="BBA32406.1"/>
    </source>
</evidence>
<comment type="subcellular location">
    <subcellularLocation>
        <location evidence="1">Cell membrane</location>
        <topology evidence="1">Multi-pass membrane protein</topology>
    </subcellularLocation>
</comment>
<feature type="transmembrane region" description="Helical" evidence="8">
    <location>
        <begin position="185"/>
        <end position="203"/>
    </location>
</feature>
<evidence type="ECO:0000256" key="2">
    <source>
        <dbReference type="ARBA" id="ARBA00022475"/>
    </source>
</evidence>
<dbReference type="Proteomes" id="UP000266313">
    <property type="component" value="Chromosome"/>
</dbReference>
<dbReference type="AlphaFoldDB" id="A0A286P434"/>
<feature type="transmembrane region" description="Helical" evidence="8">
    <location>
        <begin position="210"/>
        <end position="237"/>
    </location>
</feature>
<evidence type="ECO:0000256" key="7">
    <source>
        <dbReference type="ARBA" id="ARBA00023136"/>
    </source>
</evidence>
<sequence length="509" mass="57473">MPEASPGWFAALGLTVFAILALLIIYHSTFASMVGIWWRSETFAHGFIIFPISIWLVWRRRLQLARISPKPDYRALPVLLGLGLMWLMMRVADIQVGEQFAAVAMLPVICWMMLGWSVLAELAFPLGFLLFSVPFGEFLIPSMMDFTADFTVRMLRLTGIPVYRDGTFFSIPSGDWSVVEGCSGLRYLIASITLGCLYAYLTYRSQVRRLVFVAVALIFPVIANGLRAYMIVMIAHLSDMKLALGVDHFIYGWVFFGLVMLLMFWIGSFWSESQAHSSSVSSAAAATRAERLDTVRLAKCAAVVLACSLFWPIWAAHIEELRNERRVPVSLQIPQPAEPWQPAAPLTEWEPTYVGPDAKVKAFFADGSGKVGLYIMYYRNQKQGEELINSQNVLIRQKHPVWKMPQEKLVEVQLNGADTNVWQGRLSSSTQNLLTWRWNWISGRYTANDLFGKFLESSDKLFGTIRDGAAIIVVTEYDDDVENATRTLQDFVDTMLPVIEESLRRAGES</sequence>
<dbReference type="NCBIfam" id="TIGR04178">
    <property type="entry name" value="exo_archaeo"/>
    <property type="match status" value="1"/>
</dbReference>
<dbReference type="NCBIfam" id="TIGR02914">
    <property type="entry name" value="EpsI_fam"/>
    <property type="match status" value="1"/>
</dbReference>
<name>A0A286P434_9GAMM</name>
<dbReference type="InterPro" id="IPR026392">
    <property type="entry name" value="Exo/Archaeosortase_dom"/>
</dbReference>
<feature type="transmembrane region" description="Helical" evidence="8">
    <location>
        <begin position="100"/>
        <end position="119"/>
    </location>
</feature>
<dbReference type="NCBIfam" id="TIGR02602">
    <property type="entry name" value="8TM_EpsH"/>
    <property type="match status" value="1"/>
</dbReference>
<evidence type="ECO:0000259" key="9">
    <source>
        <dbReference type="Pfam" id="PF11984"/>
    </source>
</evidence>
<dbReference type="InterPro" id="IPR014263">
    <property type="entry name" value="Methanolan_biosynth_EpsI"/>
</dbReference>
<dbReference type="EMBL" id="AP017928">
    <property type="protein sequence ID" value="BBA32406.1"/>
    <property type="molecule type" value="Genomic_DNA"/>
</dbReference>
<keyword evidence="7 8" id="KW-0472">Membrane</keyword>
<dbReference type="GO" id="GO:0008233">
    <property type="term" value="F:peptidase activity"/>
    <property type="evidence" value="ECO:0007669"/>
    <property type="project" value="UniProtKB-KW"/>
</dbReference>
<evidence type="ECO:0000256" key="1">
    <source>
        <dbReference type="ARBA" id="ARBA00004651"/>
    </source>
</evidence>
<dbReference type="InterPro" id="IPR017540">
    <property type="entry name" value="Exosortase-1"/>
</dbReference>
<proteinExistence type="predicted"/>
<dbReference type="NCBIfam" id="TIGR03109">
    <property type="entry name" value="exosort_XrtA"/>
    <property type="match status" value="1"/>
</dbReference>
<dbReference type="Pfam" id="PF11984">
    <property type="entry name" value="DUF3485"/>
    <property type="match status" value="1"/>
</dbReference>
<feature type="transmembrane region" description="Helical" evidence="8">
    <location>
        <begin position="249"/>
        <end position="270"/>
    </location>
</feature>
<dbReference type="Pfam" id="PF09721">
    <property type="entry name" value="Exosortase_EpsH"/>
    <property type="match status" value="1"/>
</dbReference>
<evidence type="ECO:0000256" key="6">
    <source>
        <dbReference type="ARBA" id="ARBA00022989"/>
    </source>
</evidence>
<feature type="domain" description="Methanolan biosynthesis EpsI" evidence="9">
    <location>
        <begin position="304"/>
        <end position="501"/>
    </location>
</feature>
<feature type="transmembrane region" description="Helical" evidence="8">
    <location>
        <begin position="126"/>
        <end position="144"/>
    </location>
</feature>
<dbReference type="KEGG" id="mmai:sS8_0440"/>
<keyword evidence="4 8" id="KW-0812">Transmembrane</keyword>
<protein>
    <submittedName>
        <fullName evidence="10">Hypothetical conserved protein</fullName>
    </submittedName>
</protein>
<keyword evidence="5" id="KW-0378">Hydrolase</keyword>
<accession>A0A286P434</accession>
<dbReference type="GO" id="GO:0006508">
    <property type="term" value="P:proteolysis"/>
    <property type="evidence" value="ECO:0007669"/>
    <property type="project" value="UniProtKB-KW"/>
</dbReference>
<feature type="transmembrane region" description="Helical" evidence="8">
    <location>
        <begin position="42"/>
        <end position="59"/>
    </location>
</feature>
<evidence type="ECO:0000256" key="3">
    <source>
        <dbReference type="ARBA" id="ARBA00022670"/>
    </source>
</evidence>
<keyword evidence="2" id="KW-1003">Cell membrane</keyword>
<evidence type="ECO:0000313" key="11">
    <source>
        <dbReference type="Proteomes" id="UP000266313"/>
    </source>
</evidence>
<organism evidence="10 11">
    <name type="scientific">Methylocaldum marinum</name>
    <dbReference type="NCBI Taxonomy" id="1432792"/>
    <lineage>
        <taxon>Bacteria</taxon>
        <taxon>Pseudomonadati</taxon>
        <taxon>Pseudomonadota</taxon>
        <taxon>Gammaproteobacteria</taxon>
        <taxon>Methylococcales</taxon>
        <taxon>Methylococcaceae</taxon>
        <taxon>Methylocaldum</taxon>
    </lineage>
</organism>
<feature type="transmembrane region" description="Helical" evidence="8">
    <location>
        <begin position="7"/>
        <end position="30"/>
    </location>
</feature>